<evidence type="ECO:0000256" key="2">
    <source>
        <dbReference type="ARBA" id="ARBA00022679"/>
    </source>
</evidence>
<gene>
    <name evidence="6" type="ORF">IRL76_14315</name>
</gene>
<evidence type="ECO:0000259" key="5">
    <source>
        <dbReference type="SMART" id="SM00563"/>
    </source>
</evidence>
<protein>
    <submittedName>
        <fullName evidence="6">1-acyl-sn-glycerol-3-phosphate acyltransferase</fullName>
    </submittedName>
</protein>
<dbReference type="SUPFAM" id="SSF69593">
    <property type="entry name" value="Glycerol-3-phosphate (1)-acyltransferase"/>
    <property type="match status" value="1"/>
</dbReference>
<name>A0A7S8F4J4_9SPHN</name>
<accession>A0A7S8F4J4</accession>
<dbReference type="Proteomes" id="UP000594459">
    <property type="component" value="Chromosome"/>
</dbReference>
<keyword evidence="4" id="KW-1133">Transmembrane helix</keyword>
<feature type="transmembrane region" description="Helical" evidence="4">
    <location>
        <begin position="7"/>
        <end position="30"/>
    </location>
</feature>
<reference evidence="6 7" key="1">
    <citation type="submission" date="2020-11" db="EMBL/GenBank/DDBJ databases">
        <title>The genome sequence of Erythrobacter sp. 6D36.</title>
        <authorList>
            <person name="Liu Y."/>
        </authorList>
    </citation>
    <scope>NUCLEOTIDE SEQUENCE [LARGE SCALE GENOMIC DNA]</scope>
    <source>
        <strain evidence="6 7">6D36</strain>
    </source>
</reference>
<evidence type="ECO:0000256" key="1">
    <source>
        <dbReference type="ARBA" id="ARBA00005189"/>
    </source>
</evidence>
<dbReference type="GO" id="GO:0006654">
    <property type="term" value="P:phosphatidic acid biosynthetic process"/>
    <property type="evidence" value="ECO:0007669"/>
    <property type="project" value="TreeGrafter"/>
</dbReference>
<organism evidence="6 7">
    <name type="scientific">Qipengyuania soli</name>
    <dbReference type="NCBI Taxonomy" id="2782568"/>
    <lineage>
        <taxon>Bacteria</taxon>
        <taxon>Pseudomonadati</taxon>
        <taxon>Pseudomonadota</taxon>
        <taxon>Alphaproteobacteria</taxon>
        <taxon>Sphingomonadales</taxon>
        <taxon>Erythrobacteraceae</taxon>
        <taxon>Qipengyuania</taxon>
    </lineage>
</organism>
<dbReference type="EMBL" id="CP064654">
    <property type="protein sequence ID" value="QPC98980.1"/>
    <property type="molecule type" value="Genomic_DNA"/>
</dbReference>
<evidence type="ECO:0000313" key="6">
    <source>
        <dbReference type="EMBL" id="QPC98980.1"/>
    </source>
</evidence>
<dbReference type="SMART" id="SM00563">
    <property type="entry name" value="PlsC"/>
    <property type="match status" value="1"/>
</dbReference>
<keyword evidence="4" id="KW-0472">Membrane</keyword>
<dbReference type="PANTHER" id="PTHR10434">
    <property type="entry name" value="1-ACYL-SN-GLYCEROL-3-PHOSPHATE ACYLTRANSFERASE"/>
    <property type="match status" value="1"/>
</dbReference>
<proteinExistence type="predicted"/>
<dbReference type="InterPro" id="IPR002123">
    <property type="entry name" value="Plipid/glycerol_acylTrfase"/>
</dbReference>
<keyword evidence="7" id="KW-1185">Reference proteome</keyword>
<evidence type="ECO:0000313" key="7">
    <source>
        <dbReference type="Proteomes" id="UP000594459"/>
    </source>
</evidence>
<feature type="domain" description="Phospholipid/glycerol acyltransferase" evidence="5">
    <location>
        <begin position="69"/>
        <end position="183"/>
    </location>
</feature>
<dbReference type="RefSeq" id="WP_200981984.1">
    <property type="nucleotide sequence ID" value="NZ_CP064654.1"/>
</dbReference>
<evidence type="ECO:0000256" key="4">
    <source>
        <dbReference type="SAM" id="Phobius"/>
    </source>
</evidence>
<keyword evidence="3 6" id="KW-0012">Acyltransferase</keyword>
<dbReference type="GO" id="GO:0003841">
    <property type="term" value="F:1-acylglycerol-3-phosphate O-acyltransferase activity"/>
    <property type="evidence" value="ECO:0007669"/>
    <property type="project" value="TreeGrafter"/>
</dbReference>
<dbReference type="AlphaFoldDB" id="A0A7S8F4J4"/>
<sequence>MRLLRNIAFYVAFYIGSLLITSASLLSLPFSVDLFRARVRDWPRWQRWCLTHLLGCEIVIEGAPLDEPVLYAIKHESFFEAIDAPRLFYLPSVFAKQELFSIPLWGRAATAFGLVPVERDAGAKALMKMIRAAKALAAEGRPLVIFPEGTRVPHGENRELQSGFAGLYKMLGLPVVPVAVNSGPVYHRWLKKPGRIIYRFGEPIPPGLPRDEVEARVRTAINALND</sequence>
<comment type="pathway">
    <text evidence="1">Lipid metabolism.</text>
</comment>
<dbReference type="Pfam" id="PF01553">
    <property type="entry name" value="Acyltransferase"/>
    <property type="match status" value="1"/>
</dbReference>
<dbReference type="PANTHER" id="PTHR10434:SF11">
    <property type="entry name" value="1-ACYL-SN-GLYCEROL-3-PHOSPHATE ACYLTRANSFERASE"/>
    <property type="match status" value="1"/>
</dbReference>
<dbReference type="CDD" id="cd07989">
    <property type="entry name" value="LPLAT_AGPAT-like"/>
    <property type="match status" value="1"/>
</dbReference>
<dbReference type="KEGG" id="qso:IRL76_14315"/>
<keyword evidence="4" id="KW-0812">Transmembrane</keyword>
<evidence type="ECO:0000256" key="3">
    <source>
        <dbReference type="ARBA" id="ARBA00023315"/>
    </source>
</evidence>
<keyword evidence="2 6" id="KW-0808">Transferase</keyword>